<dbReference type="GO" id="GO:0006633">
    <property type="term" value="P:fatty acid biosynthetic process"/>
    <property type="evidence" value="ECO:0007669"/>
    <property type="project" value="TreeGrafter"/>
</dbReference>
<protein>
    <recommendedName>
        <fullName evidence="1">[acyl-carrier-protein] S-malonyltransferase</fullName>
        <ecNumber evidence="1">2.3.1.39</ecNumber>
    </recommendedName>
</protein>
<dbReference type="EMBL" id="JAGHQM010003340">
    <property type="protein sequence ID" value="KAH0544726.1"/>
    <property type="molecule type" value="Genomic_DNA"/>
</dbReference>
<dbReference type="EC" id="2.3.1.39" evidence="1"/>
<dbReference type="SMART" id="SM00827">
    <property type="entry name" value="PKS_AT"/>
    <property type="match status" value="1"/>
</dbReference>
<comment type="catalytic activity">
    <reaction evidence="4">
        <text>holo-[ACP] + malonyl-CoA = malonyl-[ACP] + CoA</text>
        <dbReference type="Rhea" id="RHEA:41792"/>
        <dbReference type="Rhea" id="RHEA-COMP:9623"/>
        <dbReference type="Rhea" id="RHEA-COMP:9685"/>
        <dbReference type="ChEBI" id="CHEBI:57287"/>
        <dbReference type="ChEBI" id="CHEBI:57384"/>
        <dbReference type="ChEBI" id="CHEBI:64479"/>
        <dbReference type="ChEBI" id="CHEBI:78449"/>
        <dbReference type="EC" id="2.3.1.39"/>
    </reaction>
</comment>
<dbReference type="PANTHER" id="PTHR42681">
    <property type="entry name" value="MALONYL-COA-ACYL CARRIER PROTEIN TRANSACYLASE, MITOCHONDRIAL"/>
    <property type="match status" value="1"/>
</dbReference>
<keyword evidence="2" id="KW-0808">Transferase</keyword>
<proteinExistence type="predicted"/>
<dbReference type="Gene3D" id="3.40.366.10">
    <property type="entry name" value="Malonyl-Coenzyme A Acyl Carrier Protein, domain 2"/>
    <property type="match status" value="1"/>
</dbReference>
<dbReference type="InterPro" id="IPR016036">
    <property type="entry name" value="Malonyl_transacylase_ACP-bd"/>
</dbReference>
<sequence>MTTPWLEAFPATARPILEEVDEILQYPLARIIADGTNAQLTETPNAQPAIMATSIMILRILEKEFGFNTSDRVDFVLGHSMGEFAALVAGGYLRNEDALRMVHKRAQVMAQYTRRACEEGGGPYGMVALVCEPDRLEPMIESIQEFLGHSSIGAKVDSSAEVPPIQQVRIANINSKNQIVLSGRIERIKTLLTHLRQFAGHDPRAITLKSESPFHSPLMKPASEVMRRMLDERPDIVTYPTSIPCISNVNARPFRSRDELKELVARSCVETLLWAESIRYLDQEEKVRRWIGIGPGKVGRNLVGKEVGMRGRDVVKGGGVWGISDPREIEEIMRALELTEQAAGE</sequence>
<evidence type="ECO:0000256" key="3">
    <source>
        <dbReference type="ARBA" id="ARBA00023315"/>
    </source>
</evidence>
<name>A0A9P8I2J5_9PEZI</name>
<dbReference type="InterPro" id="IPR001227">
    <property type="entry name" value="Ac_transferase_dom_sf"/>
</dbReference>
<accession>A0A9P8I2J5</accession>
<dbReference type="PANTHER" id="PTHR42681:SF1">
    <property type="entry name" value="MALONYL-COA-ACYL CARRIER PROTEIN TRANSACYLASE, MITOCHONDRIAL"/>
    <property type="match status" value="1"/>
</dbReference>
<reference evidence="6" key="1">
    <citation type="submission" date="2021-03" db="EMBL/GenBank/DDBJ databases">
        <title>Comparative genomics and phylogenomic investigation of the class Geoglossomycetes provide insights into ecological specialization and systematics.</title>
        <authorList>
            <person name="Melie T."/>
            <person name="Pirro S."/>
            <person name="Miller A.N."/>
            <person name="Quandt A."/>
        </authorList>
    </citation>
    <scope>NUCLEOTIDE SEQUENCE</scope>
    <source>
        <strain evidence="6">CAQ_001_2017</strain>
    </source>
</reference>
<gene>
    <name evidence="6" type="ORF">GP486_008498</name>
</gene>
<evidence type="ECO:0000256" key="1">
    <source>
        <dbReference type="ARBA" id="ARBA00013258"/>
    </source>
</evidence>
<comment type="caution">
    <text evidence="6">The sequence shown here is derived from an EMBL/GenBank/DDBJ whole genome shotgun (WGS) entry which is preliminary data.</text>
</comment>
<dbReference type="InterPro" id="IPR016035">
    <property type="entry name" value="Acyl_Trfase/lysoPLipase"/>
</dbReference>
<dbReference type="InterPro" id="IPR014043">
    <property type="entry name" value="Acyl_transferase_dom"/>
</dbReference>
<evidence type="ECO:0000256" key="4">
    <source>
        <dbReference type="ARBA" id="ARBA00048462"/>
    </source>
</evidence>
<evidence type="ECO:0000259" key="5">
    <source>
        <dbReference type="SMART" id="SM00827"/>
    </source>
</evidence>
<dbReference type="Pfam" id="PF00698">
    <property type="entry name" value="Acyl_transf_1"/>
    <property type="match status" value="1"/>
</dbReference>
<feature type="domain" description="Malonyl-CoA:ACP transacylase (MAT)" evidence="5">
    <location>
        <begin position="8"/>
        <end position="328"/>
    </location>
</feature>
<evidence type="ECO:0000313" key="6">
    <source>
        <dbReference type="EMBL" id="KAH0544726.1"/>
    </source>
</evidence>
<dbReference type="AlphaFoldDB" id="A0A9P8I2J5"/>
<dbReference type="SUPFAM" id="SSF52151">
    <property type="entry name" value="FabD/lysophospholipase-like"/>
    <property type="match status" value="1"/>
</dbReference>
<dbReference type="SUPFAM" id="SSF55048">
    <property type="entry name" value="Probable ACP-binding domain of malonyl-CoA ACP transacylase"/>
    <property type="match status" value="1"/>
</dbReference>
<dbReference type="InterPro" id="IPR050858">
    <property type="entry name" value="Mal-CoA-ACP_Trans/PKS_FabD"/>
</dbReference>
<organism evidence="6 7">
    <name type="scientific">Trichoglossum hirsutum</name>
    <dbReference type="NCBI Taxonomy" id="265104"/>
    <lineage>
        <taxon>Eukaryota</taxon>
        <taxon>Fungi</taxon>
        <taxon>Dikarya</taxon>
        <taxon>Ascomycota</taxon>
        <taxon>Pezizomycotina</taxon>
        <taxon>Geoglossomycetes</taxon>
        <taxon>Geoglossales</taxon>
        <taxon>Geoglossaceae</taxon>
        <taxon>Trichoglossum</taxon>
    </lineage>
</organism>
<dbReference type="GO" id="GO:0005739">
    <property type="term" value="C:mitochondrion"/>
    <property type="evidence" value="ECO:0007669"/>
    <property type="project" value="TreeGrafter"/>
</dbReference>
<dbReference type="Gene3D" id="3.30.70.250">
    <property type="entry name" value="Malonyl-CoA ACP transacylase, ACP-binding"/>
    <property type="match status" value="1"/>
</dbReference>
<keyword evidence="3" id="KW-0012">Acyltransferase</keyword>
<dbReference type="GO" id="GO:0004314">
    <property type="term" value="F:[acyl-carrier-protein] S-malonyltransferase activity"/>
    <property type="evidence" value="ECO:0007669"/>
    <property type="project" value="UniProtKB-EC"/>
</dbReference>
<evidence type="ECO:0000256" key="2">
    <source>
        <dbReference type="ARBA" id="ARBA00022679"/>
    </source>
</evidence>
<keyword evidence="7" id="KW-1185">Reference proteome</keyword>
<evidence type="ECO:0000313" key="7">
    <source>
        <dbReference type="Proteomes" id="UP000750711"/>
    </source>
</evidence>
<dbReference type="Proteomes" id="UP000750711">
    <property type="component" value="Unassembled WGS sequence"/>
</dbReference>